<dbReference type="HOGENOM" id="CLU_1764745_0_0_5"/>
<dbReference type="KEGG" id="mes:Meso_4247"/>
<evidence type="ECO:0000313" key="1">
    <source>
        <dbReference type="EMBL" id="ABG61221.1"/>
    </source>
</evidence>
<proteinExistence type="predicted"/>
<reference evidence="1" key="1">
    <citation type="submission" date="2006-06" db="EMBL/GenBank/DDBJ databases">
        <title>Complete sequence of Plasmid 1 of Chelativorans sp. BNC1.</title>
        <authorList>
            <consortium name="US DOE Joint Genome Institute"/>
            <person name="Copeland A."/>
            <person name="Lucas S."/>
            <person name="Lapidus A."/>
            <person name="Barry K."/>
            <person name="Detter J.C."/>
            <person name="Glavina del Rio T."/>
            <person name="Hammon N."/>
            <person name="Israni S."/>
            <person name="Dalin E."/>
            <person name="Tice H."/>
            <person name="Pitluck S."/>
            <person name="Chertkov O."/>
            <person name="Brettin T."/>
            <person name="Bruce D."/>
            <person name="Han C."/>
            <person name="Tapia R."/>
            <person name="Gilna P."/>
            <person name="Schmutz J."/>
            <person name="Larimer F."/>
            <person name="Land M."/>
            <person name="Hauser L."/>
            <person name="Kyrpides N."/>
            <person name="Mikhailova N."/>
            <person name="Richardson P."/>
        </authorList>
    </citation>
    <scope>NUCLEOTIDE SEQUENCE</scope>
    <source>
        <strain evidence="1">BNC1</strain>
        <plasmid evidence="1">1</plasmid>
    </source>
</reference>
<dbReference type="OrthoDB" id="7307423at2"/>
<accession>Q11MY7</accession>
<dbReference type="AlphaFoldDB" id="Q11MY7"/>
<protein>
    <submittedName>
        <fullName evidence="1">Uncharacterized protein</fullName>
    </submittedName>
</protein>
<sequence length="147" mass="16964">MSSNLIKNTLGACRSAIAIFKDRRRSKAARRDFWALGMEECTGRLNALGMSPSEFDNAMHLPCAAQDLLTLAMRSVGIDPNSFHTLEFAYGRFMYRTCITCPHRRRCHSHLEAFDFEDRYREFCPNKDNFSELLRQRMQSQVGCKLS</sequence>
<keyword evidence="1" id="KW-0614">Plasmid</keyword>
<geneLocation type="plasmid" evidence="1">
    <name>1</name>
</geneLocation>
<dbReference type="EMBL" id="CP000389">
    <property type="protein sequence ID" value="ABG61221.1"/>
    <property type="molecule type" value="Genomic_DNA"/>
</dbReference>
<name>Q11MY7_CHESB</name>
<organism evidence="1">
    <name type="scientific">Chelativorans sp. (strain BNC1)</name>
    <dbReference type="NCBI Taxonomy" id="266779"/>
    <lineage>
        <taxon>Bacteria</taxon>
        <taxon>Pseudomonadati</taxon>
        <taxon>Pseudomonadota</taxon>
        <taxon>Alphaproteobacteria</taxon>
        <taxon>Hyphomicrobiales</taxon>
        <taxon>Phyllobacteriaceae</taxon>
        <taxon>Chelativorans</taxon>
    </lineage>
</organism>
<gene>
    <name evidence="1" type="ordered locus">Meso_4247</name>
</gene>